<proteinExistence type="inferred from homology"/>
<dbReference type="Pfam" id="PF02565">
    <property type="entry name" value="RecO_C"/>
    <property type="match status" value="1"/>
</dbReference>
<dbReference type="RefSeq" id="WP_207575548.1">
    <property type="nucleotide sequence ID" value="NZ_JAFNME010000020.1"/>
</dbReference>
<evidence type="ECO:0000256" key="3">
    <source>
        <dbReference type="ARBA" id="ARBA00022763"/>
    </source>
</evidence>
<dbReference type="HAMAP" id="MF_00201">
    <property type="entry name" value="RecO"/>
    <property type="match status" value="1"/>
</dbReference>
<dbReference type="Proteomes" id="UP000664731">
    <property type="component" value="Unassembled WGS sequence"/>
</dbReference>
<sequence>MASAQRVSDEPAFILHRYDWSESSLILEVFTRHRGRVALVAKGAKKHTSNFRPVLLGLQPLRLSYTLAGSSSADIHTLRGAEWAGGHIMPMGARLLSGLYINELLLRLLARDDPYAYVFDVYAALIKLLATQHDVVQEPALRAFELILLRELGLLPSLHAQTQTLQPLAPQAPYALAPEVGLRPAEPGERAVLTGQQWNTLETALRQEPHSFAPILQACAHLAPALKPQLRTMLQFHCGSPMLRTRQLMMDLQAL</sequence>
<dbReference type="SUPFAM" id="SSF57863">
    <property type="entry name" value="ArfGap/RecO-like zinc finger"/>
    <property type="match status" value="1"/>
</dbReference>
<dbReference type="Pfam" id="PF11967">
    <property type="entry name" value="RecO_N"/>
    <property type="match status" value="1"/>
</dbReference>
<dbReference type="InterPro" id="IPR042242">
    <property type="entry name" value="RecO_C"/>
</dbReference>
<comment type="function">
    <text evidence="7">Involved in DNA repair and RecF pathway recombination.</text>
</comment>
<comment type="similarity">
    <text evidence="1 7">Belongs to the RecO family.</text>
</comment>
<comment type="caution">
    <text evidence="9">The sequence shown here is derived from an EMBL/GenBank/DDBJ whole genome shotgun (WGS) entry which is preliminary data.</text>
</comment>
<dbReference type="Gene3D" id="2.40.50.140">
    <property type="entry name" value="Nucleic acid-binding proteins"/>
    <property type="match status" value="1"/>
</dbReference>
<evidence type="ECO:0000256" key="4">
    <source>
        <dbReference type="ARBA" id="ARBA00023172"/>
    </source>
</evidence>
<dbReference type="InterPro" id="IPR003717">
    <property type="entry name" value="RecO"/>
</dbReference>
<keyword evidence="4 7" id="KW-0233">DNA recombination</keyword>
<dbReference type="GO" id="GO:0043590">
    <property type="term" value="C:bacterial nucleoid"/>
    <property type="evidence" value="ECO:0007669"/>
    <property type="project" value="TreeGrafter"/>
</dbReference>
<dbReference type="Gene3D" id="1.20.1440.120">
    <property type="entry name" value="Recombination protein O, C-terminal domain"/>
    <property type="match status" value="1"/>
</dbReference>
<evidence type="ECO:0000313" key="10">
    <source>
        <dbReference type="Proteomes" id="UP000664731"/>
    </source>
</evidence>
<organism evidence="9 10">
    <name type="scientific">Comamonas denitrificans</name>
    <dbReference type="NCBI Taxonomy" id="117506"/>
    <lineage>
        <taxon>Bacteria</taxon>
        <taxon>Pseudomonadati</taxon>
        <taxon>Pseudomonadota</taxon>
        <taxon>Betaproteobacteria</taxon>
        <taxon>Burkholderiales</taxon>
        <taxon>Comamonadaceae</taxon>
        <taxon>Comamonas</taxon>
    </lineage>
</organism>
<dbReference type="PANTHER" id="PTHR33991">
    <property type="entry name" value="DNA REPAIR PROTEIN RECO"/>
    <property type="match status" value="1"/>
</dbReference>
<dbReference type="InterPro" id="IPR012340">
    <property type="entry name" value="NA-bd_OB-fold"/>
</dbReference>
<accession>A0A939H0M4</accession>
<evidence type="ECO:0000256" key="6">
    <source>
        <dbReference type="ARBA" id="ARBA00033409"/>
    </source>
</evidence>
<dbReference type="GO" id="GO:0006310">
    <property type="term" value="P:DNA recombination"/>
    <property type="evidence" value="ECO:0007669"/>
    <property type="project" value="UniProtKB-UniRule"/>
</dbReference>
<evidence type="ECO:0000256" key="7">
    <source>
        <dbReference type="HAMAP-Rule" id="MF_00201"/>
    </source>
</evidence>
<reference evidence="9" key="1">
    <citation type="submission" date="2021-03" db="EMBL/GenBank/DDBJ databases">
        <title>Comamonas denitrificans.</title>
        <authorList>
            <person name="Finster K."/>
        </authorList>
    </citation>
    <scope>NUCLEOTIDE SEQUENCE</scope>
    <source>
        <strain evidence="9">MM2021_4</strain>
    </source>
</reference>
<evidence type="ECO:0000256" key="5">
    <source>
        <dbReference type="ARBA" id="ARBA00023204"/>
    </source>
</evidence>
<evidence type="ECO:0000259" key="8">
    <source>
        <dbReference type="Pfam" id="PF11967"/>
    </source>
</evidence>
<evidence type="ECO:0000256" key="1">
    <source>
        <dbReference type="ARBA" id="ARBA00007452"/>
    </source>
</evidence>
<dbReference type="NCBIfam" id="TIGR00613">
    <property type="entry name" value="reco"/>
    <property type="match status" value="1"/>
</dbReference>
<gene>
    <name evidence="7 9" type="primary">recO</name>
    <name evidence="9" type="ORF">J1777_09780</name>
</gene>
<feature type="domain" description="DNA replication/recombination mediator RecO N-terminal" evidence="8">
    <location>
        <begin position="10"/>
        <end position="84"/>
    </location>
</feature>
<dbReference type="GO" id="GO:0006302">
    <property type="term" value="P:double-strand break repair"/>
    <property type="evidence" value="ECO:0007669"/>
    <property type="project" value="TreeGrafter"/>
</dbReference>
<keyword evidence="3 7" id="KW-0227">DNA damage</keyword>
<dbReference type="InterPro" id="IPR037278">
    <property type="entry name" value="ARFGAP/RecO"/>
</dbReference>
<protein>
    <recommendedName>
        <fullName evidence="2 7">DNA repair protein RecO</fullName>
    </recommendedName>
    <alternativeName>
        <fullName evidence="6 7">Recombination protein O</fullName>
    </alternativeName>
</protein>
<name>A0A939H0M4_9BURK</name>
<evidence type="ECO:0000256" key="2">
    <source>
        <dbReference type="ARBA" id="ARBA00021310"/>
    </source>
</evidence>
<keyword evidence="10" id="KW-1185">Reference proteome</keyword>
<dbReference type="PANTHER" id="PTHR33991:SF1">
    <property type="entry name" value="DNA REPAIR PROTEIN RECO"/>
    <property type="match status" value="1"/>
</dbReference>
<dbReference type="EMBL" id="JAFNME010000020">
    <property type="protein sequence ID" value="MBO1250109.1"/>
    <property type="molecule type" value="Genomic_DNA"/>
</dbReference>
<dbReference type="SUPFAM" id="SSF50249">
    <property type="entry name" value="Nucleic acid-binding proteins"/>
    <property type="match status" value="1"/>
</dbReference>
<dbReference type="AlphaFoldDB" id="A0A939H0M4"/>
<keyword evidence="5 7" id="KW-0234">DNA repair</keyword>
<dbReference type="InterPro" id="IPR022572">
    <property type="entry name" value="DNA_rep/recomb_RecO_N"/>
</dbReference>
<evidence type="ECO:0000313" key="9">
    <source>
        <dbReference type="EMBL" id="MBO1250109.1"/>
    </source>
</evidence>